<accession>A0A7U2F9X0</accession>
<evidence type="ECO:0000256" key="1">
    <source>
        <dbReference type="SAM" id="SignalP"/>
    </source>
</evidence>
<protein>
    <recommendedName>
        <fullName evidence="4">Secreted protein</fullName>
    </recommendedName>
</protein>
<proteinExistence type="predicted"/>
<organism evidence="2 3">
    <name type="scientific">Phaeosphaeria nodorum (strain SN15 / ATCC MYA-4574 / FGSC 10173)</name>
    <name type="common">Glume blotch fungus</name>
    <name type="synonym">Parastagonospora nodorum</name>
    <dbReference type="NCBI Taxonomy" id="321614"/>
    <lineage>
        <taxon>Eukaryota</taxon>
        <taxon>Fungi</taxon>
        <taxon>Dikarya</taxon>
        <taxon>Ascomycota</taxon>
        <taxon>Pezizomycotina</taxon>
        <taxon>Dothideomycetes</taxon>
        <taxon>Pleosporomycetidae</taxon>
        <taxon>Pleosporales</taxon>
        <taxon>Pleosporineae</taxon>
        <taxon>Phaeosphaeriaceae</taxon>
        <taxon>Parastagonospora</taxon>
    </lineage>
</organism>
<sequence>MIRSFRLFLYLHCFVPADLRAVLRTWMDVMAPLSNRNVVTMSMWQRYLPSILSPLHCRVPCPLCMMRFVDCEEPSLVLAAGAVFRMGCVERLRASSTALRMKLWDEEGAPLQAGVAVTENAAGIGGITLTRKLRRIGRRTSPSAIMPLASLASFLSAPSSHCVCAFLLSVVGGANARRVVVRQARLLYAR</sequence>
<feature type="chain" id="PRO_5030930371" description="Secreted protein" evidence="1">
    <location>
        <begin position="22"/>
        <end position="190"/>
    </location>
</feature>
<keyword evidence="1" id="KW-0732">Signal</keyword>
<keyword evidence="3" id="KW-1185">Reference proteome</keyword>
<feature type="signal peptide" evidence="1">
    <location>
        <begin position="1"/>
        <end position="21"/>
    </location>
</feature>
<evidence type="ECO:0008006" key="4">
    <source>
        <dbReference type="Google" id="ProtNLM"/>
    </source>
</evidence>
<evidence type="ECO:0000313" key="2">
    <source>
        <dbReference type="EMBL" id="QRD01410.1"/>
    </source>
</evidence>
<evidence type="ECO:0000313" key="3">
    <source>
        <dbReference type="Proteomes" id="UP000663193"/>
    </source>
</evidence>
<dbReference type="AlphaFoldDB" id="A0A7U2F9X0"/>
<gene>
    <name evidence="2" type="ORF">JI435_120820</name>
</gene>
<name>A0A7U2F9X0_PHANO</name>
<dbReference type="EMBL" id="CP069034">
    <property type="protein sequence ID" value="QRD01410.1"/>
    <property type="molecule type" value="Genomic_DNA"/>
</dbReference>
<dbReference type="Proteomes" id="UP000663193">
    <property type="component" value="Chromosome 12"/>
</dbReference>
<dbReference type="VEuPathDB" id="FungiDB:JI435_120820"/>
<reference evidence="3" key="1">
    <citation type="journal article" date="2021" name="BMC Genomics">
        <title>Chromosome-level genome assembly and manually-curated proteome of model necrotroph Parastagonospora nodorum Sn15 reveals a genome-wide trove of candidate effector homologs, and redundancy of virulence-related functions within an accessory chromosome.</title>
        <authorList>
            <person name="Bertazzoni S."/>
            <person name="Jones D.A.B."/>
            <person name="Phan H.T."/>
            <person name="Tan K.-C."/>
            <person name="Hane J.K."/>
        </authorList>
    </citation>
    <scope>NUCLEOTIDE SEQUENCE [LARGE SCALE GENOMIC DNA]</scope>
    <source>
        <strain evidence="3">SN15 / ATCC MYA-4574 / FGSC 10173)</strain>
    </source>
</reference>